<dbReference type="KEGG" id="xop:PXO_04115"/>
<accession>A0A0K0GH24</accession>
<dbReference type="AlphaFoldDB" id="A0A0K0GH24"/>
<protein>
    <submittedName>
        <fullName evidence="1">Putative ISXo8 transposase</fullName>
    </submittedName>
</protein>
<reference evidence="1 2" key="1">
    <citation type="journal article" date="2008" name="BMC Genomics">
        <title>Genome sequence and rapid evolution of the rice pathogen Xanthomonas oryzae pv. oryzae PXO99A.</title>
        <authorList>
            <person name="Salzberg S.L."/>
            <person name="Sommer D.D."/>
            <person name="Schatz M.C."/>
            <person name="Phillippy A.M."/>
            <person name="Rabinowicz P.D."/>
            <person name="Tsuge S."/>
            <person name="Furutani A."/>
            <person name="Ochiai H."/>
            <person name="Delcher A.L."/>
            <person name="Kelley D."/>
            <person name="Madupu R."/>
            <person name="Puiu D."/>
            <person name="Radune D."/>
            <person name="Shumway M."/>
            <person name="Trapnell C."/>
            <person name="Aparna G."/>
            <person name="Jha G."/>
            <person name="Pandey A."/>
            <person name="Patil P.B."/>
            <person name="Ishihara H."/>
            <person name="Meyer D.F."/>
            <person name="Szurek B."/>
            <person name="Verdier V."/>
            <person name="Koebnik R."/>
            <person name="Dow J.M."/>
            <person name="Ryan R.P."/>
            <person name="Hirata H."/>
            <person name="Tsuyumu S."/>
            <person name="Won Lee S."/>
            <person name="Seo Y.S."/>
            <person name="Sriariyanum M."/>
            <person name="Ronald P.C."/>
            <person name="Sonti R.V."/>
            <person name="Van Sluys M.A."/>
            <person name="Leach J.E."/>
            <person name="White F.F."/>
            <person name="Bogdanove A.J."/>
        </authorList>
    </citation>
    <scope>NUCLEOTIDE SEQUENCE [LARGE SCALE GENOMIC DNA]</scope>
    <source>
        <strain evidence="1 2">PXO99A</strain>
    </source>
</reference>
<dbReference type="Proteomes" id="UP000001740">
    <property type="component" value="Chromosome"/>
</dbReference>
<dbReference type="HOGENOM" id="CLU_3190694_0_0_6"/>
<dbReference type="EMBL" id="CP000967">
    <property type="protein sequence ID" value="ACD57392.1"/>
    <property type="molecule type" value="Genomic_DNA"/>
</dbReference>
<gene>
    <name evidence="1" type="ordered locus">PXO_04115</name>
</gene>
<sequence>MTPAPAKASPIGGTAMATSPATKNLFTILFKPCKLHECARRTIQVT</sequence>
<evidence type="ECO:0000313" key="1">
    <source>
        <dbReference type="EMBL" id="ACD57392.1"/>
    </source>
</evidence>
<organism evidence="1 2">
    <name type="scientific">Xanthomonas oryzae pv. oryzae (strain PXO99A)</name>
    <dbReference type="NCBI Taxonomy" id="360094"/>
    <lineage>
        <taxon>Bacteria</taxon>
        <taxon>Pseudomonadati</taxon>
        <taxon>Pseudomonadota</taxon>
        <taxon>Gammaproteobacteria</taxon>
        <taxon>Lysobacterales</taxon>
        <taxon>Lysobacteraceae</taxon>
        <taxon>Xanthomonas</taxon>
    </lineage>
</organism>
<evidence type="ECO:0000313" key="2">
    <source>
        <dbReference type="Proteomes" id="UP000001740"/>
    </source>
</evidence>
<proteinExistence type="predicted"/>
<name>A0A0K0GH24_XANOP</name>